<protein>
    <submittedName>
        <fullName evidence="1">Protein kinase cAMP-dependent type II regulatory subunit beta</fullName>
    </submittedName>
</protein>
<reference evidence="1" key="3">
    <citation type="submission" date="2025-09" db="UniProtKB">
        <authorList>
            <consortium name="Ensembl"/>
        </authorList>
    </citation>
    <scope>IDENTIFICATION</scope>
</reference>
<reference evidence="1" key="1">
    <citation type="submission" date="2020-11" db="EMBL/GenBank/DDBJ databases">
        <authorList>
            <person name="Davenport K.M."/>
            <person name="Bickhart D.M."/>
            <person name="Smith T.P.L."/>
            <person name="Murdoch B.M."/>
            <person name="Rosen B.D."/>
        </authorList>
    </citation>
    <scope>NUCLEOTIDE SEQUENCE [LARGE SCALE GENOMIC DNA]</scope>
    <source>
        <strain evidence="1">OAR_USU_Benz2616</strain>
    </source>
</reference>
<name>A0AC11EQK6_SHEEP</name>
<gene>
    <name evidence="1" type="primary">PRKAR2B</name>
</gene>
<accession>A0AC11EQK6</accession>
<dbReference type="Ensembl" id="ENSOART00020052480.1">
    <property type="protein sequence ID" value="ENSOARP00020061538.1"/>
    <property type="gene ID" value="ENSOARG00020011053.2"/>
</dbReference>
<evidence type="ECO:0000313" key="1">
    <source>
        <dbReference type="Ensembl" id="ENSOARP00020061538.1"/>
    </source>
</evidence>
<organism evidence="1">
    <name type="scientific">Ovis aries</name>
    <name type="common">Sheep</name>
    <dbReference type="NCBI Taxonomy" id="9940"/>
    <lineage>
        <taxon>Eukaryota</taxon>
        <taxon>Metazoa</taxon>
        <taxon>Chordata</taxon>
        <taxon>Craniata</taxon>
        <taxon>Vertebrata</taxon>
        <taxon>Euteleostomi</taxon>
        <taxon>Mammalia</taxon>
        <taxon>Eutheria</taxon>
        <taxon>Laurasiatheria</taxon>
        <taxon>Artiodactyla</taxon>
        <taxon>Ruminantia</taxon>
        <taxon>Pecora</taxon>
        <taxon>Bovidae</taxon>
        <taxon>Caprinae</taxon>
        <taxon>Ovis</taxon>
    </lineage>
</organism>
<sequence>MSIEIPAGLTELLQGFTVEVLRHQPADLLEFALQHFTRLQEENERKGAARFGHEGRTWGDAGAASGGGTPSKGVNFAEEPRHSDSENGEEEEEAAEAGAFNGEDRIPRAGPHPRRSPWVLRSQSYTHPPLPAFPTFPLRPPPQHPFLSLPLAHFLPPRSRRALPRVPSCGGGEPRAPVINRFTRRASVCAEAYNPDEEEDDAESRIIHPKTDDQRNRLQEACKDILLFKNLDPEQMSQVLDAMFEKLVKEGEHVIDQGDDGDNFYVIDRGTFDIYVKCDGVGRCVGNYDNRGSFGELALMYNTPRAATITATSPGALWGLDRVTFRRIIVKNNAKKRKMYESFIESLPFLKSLEVSERLKVVDVIGTKVYNDGEQIIAQGDLADSFFIVESGEVKITMKRKGKSEVEENGAVEIARCSRGQYFGELALVTNKPRAASAHAIGTVKCLAMDVQAFERLLGPCMEIMKRNIATYEEQLVALFGTNMDIVEPTA</sequence>
<proteinExistence type="predicted"/>
<reference evidence="1" key="2">
    <citation type="submission" date="2025-08" db="UniProtKB">
        <authorList>
            <consortium name="Ensembl"/>
        </authorList>
    </citation>
    <scope>IDENTIFICATION</scope>
</reference>